<feature type="transmembrane region" description="Helical" evidence="6">
    <location>
        <begin position="165"/>
        <end position="186"/>
    </location>
</feature>
<dbReference type="AlphaFoldDB" id="A0A8J4R285"/>
<organism evidence="7 8">
    <name type="scientific">Castanea mollissima</name>
    <name type="common">Chinese chestnut</name>
    <dbReference type="NCBI Taxonomy" id="60419"/>
    <lineage>
        <taxon>Eukaryota</taxon>
        <taxon>Viridiplantae</taxon>
        <taxon>Streptophyta</taxon>
        <taxon>Embryophyta</taxon>
        <taxon>Tracheophyta</taxon>
        <taxon>Spermatophyta</taxon>
        <taxon>Magnoliopsida</taxon>
        <taxon>eudicotyledons</taxon>
        <taxon>Gunneridae</taxon>
        <taxon>Pentapetalae</taxon>
        <taxon>rosids</taxon>
        <taxon>fabids</taxon>
        <taxon>Fagales</taxon>
        <taxon>Fagaceae</taxon>
        <taxon>Castanea</taxon>
    </lineage>
</organism>
<accession>A0A8J4R285</accession>
<keyword evidence="3 6" id="KW-0812">Transmembrane</keyword>
<name>A0A8J4R285_9ROSI</name>
<feature type="transmembrane region" description="Helical" evidence="6">
    <location>
        <begin position="243"/>
        <end position="266"/>
    </location>
</feature>
<dbReference type="PANTHER" id="PTHR11206">
    <property type="entry name" value="MULTIDRUG RESISTANCE PROTEIN"/>
    <property type="match status" value="1"/>
</dbReference>
<dbReference type="Pfam" id="PF01554">
    <property type="entry name" value="MatE"/>
    <property type="match status" value="2"/>
</dbReference>
<sequence length="370" mass="40541">MGSALETLCGQAYGAKQYHMVGVHTQRAMLTLLSLSIPLAIIWYYTSNILIALHQDNEISNEAGVLNRWMIPSLFAYGILQCLNRFLQTQNKVIPMLISSGFTALLHVLVCWVLVSKIKLGIKGAALAISISNWVNVILLAIYLRFSPACKKTWTGFSKEALHDILSFLKLGVPSAIMICFEYWSFEMIVFLSGLLPNPKLETSVLSISLNTCWMVYMISVGLGAAIRVSNEMGAGCPHGARLALRVMITFALSEGATIAVTTLLVRNVWGKLYSREEEVIRYVARMMPLLALSDFLDGFQCVLSGAARGCGWQNLCAFINLGAYYFVGIPSAVIFACVFHFGGKGLWMGIICGLSVQVVALVAVNLFAD</sequence>
<protein>
    <submittedName>
        <fullName evidence="7">Uncharacterized protein</fullName>
    </submittedName>
</protein>
<evidence type="ECO:0000256" key="2">
    <source>
        <dbReference type="ARBA" id="ARBA00010199"/>
    </source>
</evidence>
<feature type="transmembrane region" description="Helical" evidence="6">
    <location>
        <begin position="66"/>
        <end position="87"/>
    </location>
</feature>
<feature type="transmembrane region" description="Helical" evidence="6">
    <location>
        <begin position="94"/>
        <end position="115"/>
    </location>
</feature>
<dbReference type="InterPro" id="IPR045069">
    <property type="entry name" value="MATE_euk"/>
</dbReference>
<comment type="subcellular location">
    <subcellularLocation>
        <location evidence="1">Membrane</location>
        <topology evidence="1">Multi-pass membrane protein</topology>
    </subcellularLocation>
</comment>
<gene>
    <name evidence="7" type="ORF">CMV_019847</name>
</gene>
<evidence type="ECO:0000313" key="8">
    <source>
        <dbReference type="Proteomes" id="UP000737018"/>
    </source>
</evidence>
<dbReference type="NCBIfam" id="TIGR00797">
    <property type="entry name" value="matE"/>
    <property type="match status" value="1"/>
</dbReference>
<evidence type="ECO:0000313" key="7">
    <source>
        <dbReference type="EMBL" id="KAF3954856.1"/>
    </source>
</evidence>
<keyword evidence="8" id="KW-1185">Reference proteome</keyword>
<dbReference type="GO" id="GO:0016020">
    <property type="term" value="C:membrane"/>
    <property type="evidence" value="ECO:0007669"/>
    <property type="project" value="UniProtKB-SubCell"/>
</dbReference>
<comment type="similarity">
    <text evidence="2">Belongs to the multi antimicrobial extrusion (MATE) (TC 2.A.66.1) family.</text>
</comment>
<feature type="transmembrane region" description="Helical" evidence="6">
    <location>
        <begin position="28"/>
        <end position="46"/>
    </location>
</feature>
<comment type="caution">
    <text evidence="7">The sequence shown here is derived from an EMBL/GenBank/DDBJ whole genome shotgun (WGS) entry which is preliminary data.</text>
</comment>
<feature type="transmembrane region" description="Helical" evidence="6">
    <location>
        <begin position="316"/>
        <end position="342"/>
    </location>
</feature>
<evidence type="ECO:0000256" key="1">
    <source>
        <dbReference type="ARBA" id="ARBA00004141"/>
    </source>
</evidence>
<feature type="transmembrane region" description="Helical" evidence="6">
    <location>
        <begin position="348"/>
        <end position="369"/>
    </location>
</feature>
<dbReference type="OrthoDB" id="2126698at2759"/>
<dbReference type="EMBL" id="JRKL02003561">
    <property type="protein sequence ID" value="KAF3954856.1"/>
    <property type="molecule type" value="Genomic_DNA"/>
</dbReference>
<evidence type="ECO:0000256" key="4">
    <source>
        <dbReference type="ARBA" id="ARBA00022989"/>
    </source>
</evidence>
<keyword evidence="4 6" id="KW-1133">Transmembrane helix</keyword>
<feature type="transmembrane region" description="Helical" evidence="6">
    <location>
        <begin position="206"/>
        <end position="231"/>
    </location>
</feature>
<dbReference type="CDD" id="cd13132">
    <property type="entry name" value="MATE_eukaryotic"/>
    <property type="match status" value="1"/>
</dbReference>
<evidence type="ECO:0000256" key="3">
    <source>
        <dbReference type="ARBA" id="ARBA00022692"/>
    </source>
</evidence>
<evidence type="ECO:0000256" key="6">
    <source>
        <dbReference type="SAM" id="Phobius"/>
    </source>
</evidence>
<keyword evidence="5 6" id="KW-0472">Membrane</keyword>
<dbReference type="InterPro" id="IPR002528">
    <property type="entry name" value="MATE_fam"/>
</dbReference>
<dbReference type="GO" id="GO:1990961">
    <property type="term" value="P:xenobiotic detoxification by transmembrane export across the plasma membrane"/>
    <property type="evidence" value="ECO:0007669"/>
    <property type="project" value="InterPro"/>
</dbReference>
<dbReference type="GO" id="GO:0042910">
    <property type="term" value="F:xenobiotic transmembrane transporter activity"/>
    <property type="evidence" value="ECO:0007669"/>
    <property type="project" value="InterPro"/>
</dbReference>
<feature type="transmembrane region" description="Helical" evidence="6">
    <location>
        <begin position="121"/>
        <end position="144"/>
    </location>
</feature>
<reference evidence="7" key="1">
    <citation type="submission" date="2020-03" db="EMBL/GenBank/DDBJ databases">
        <title>Castanea mollissima Vanexum genome sequencing.</title>
        <authorList>
            <person name="Staton M."/>
        </authorList>
    </citation>
    <scope>NUCLEOTIDE SEQUENCE</scope>
    <source>
        <tissue evidence="7">Leaf</tissue>
    </source>
</reference>
<evidence type="ECO:0000256" key="5">
    <source>
        <dbReference type="ARBA" id="ARBA00023136"/>
    </source>
</evidence>
<proteinExistence type="inferred from homology"/>
<dbReference type="GO" id="GO:0015297">
    <property type="term" value="F:antiporter activity"/>
    <property type="evidence" value="ECO:0007669"/>
    <property type="project" value="InterPro"/>
</dbReference>
<dbReference type="Proteomes" id="UP000737018">
    <property type="component" value="Unassembled WGS sequence"/>
</dbReference>